<sequence>MPHIKGYGEMRETLQTFPCGELPTFVGCFKVWRIIKKVLQNLKQREWKDENTLSSNCSPLMPEPAMLSSS</sequence>
<evidence type="ECO:0000313" key="2">
    <source>
        <dbReference type="Proteomes" id="UP001168877"/>
    </source>
</evidence>
<name>A0AA39RDQ6_ACESA</name>
<keyword evidence="2" id="KW-1185">Reference proteome</keyword>
<proteinExistence type="predicted"/>
<evidence type="ECO:0000313" key="1">
    <source>
        <dbReference type="EMBL" id="KAK0571266.1"/>
    </source>
</evidence>
<protein>
    <submittedName>
        <fullName evidence="1">Uncharacterized protein</fullName>
    </submittedName>
</protein>
<dbReference type="AlphaFoldDB" id="A0AA39RDQ6"/>
<organism evidence="1 2">
    <name type="scientific">Acer saccharum</name>
    <name type="common">Sugar maple</name>
    <dbReference type="NCBI Taxonomy" id="4024"/>
    <lineage>
        <taxon>Eukaryota</taxon>
        <taxon>Viridiplantae</taxon>
        <taxon>Streptophyta</taxon>
        <taxon>Embryophyta</taxon>
        <taxon>Tracheophyta</taxon>
        <taxon>Spermatophyta</taxon>
        <taxon>Magnoliopsida</taxon>
        <taxon>eudicotyledons</taxon>
        <taxon>Gunneridae</taxon>
        <taxon>Pentapetalae</taxon>
        <taxon>rosids</taxon>
        <taxon>malvids</taxon>
        <taxon>Sapindales</taxon>
        <taxon>Sapindaceae</taxon>
        <taxon>Hippocastanoideae</taxon>
        <taxon>Acereae</taxon>
        <taxon>Acer</taxon>
    </lineage>
</organism>
<dbReference type="EMBL" id="JAUESC010000388">
    <property type="protein sequence ID" value="KAK0571266.1"/>
    <property type="molecule type" value="Genomic_DNA"/>
</dbReference>
<reference evidence="1" key="1">
    <citation type="journal article" date="2022" name="Plant J.">
        <title>Strategies of tolerance reflected in two North American maple genomes.</title>
        <authorList>
            <person name="McEvoy S.L."/>
            <person name="Sezen U.U."/>
            <person name="Trouern-Trend A."/>
            <person name="McMahon S.M."/>
            <person name="Schaberg P.G."/>
            <person name="Yang J."/>
            <person name="Wegrzyn J.L."/>
            <person name="Swenson N.G."/>
        </authorList>
    </citation>
    <scope>NUCLEOTIDE SEQUENCE</scope>
    <source>
        <strain evidence="1">NS2018</strain>
    </source>
</reference>
<gene>
    <name evidence="1" type="ORF">LWI29_013402</name>
</gene>
<reference evidence="1" key="2">
    <citation type="submission" date="2023-06" db="EMBL/GenBank/DDBJ databases">
        <authorList>
            <person name="Swenson N.G."/>
            <person name="Wegrzyn J.L."/>
            <person name="Mcevoy S.L."/>
        </authorList>
    </citation>
    <scope>NUCLEOTIDE SEQUENCE</scope>
    <source>
        <strain evidence="1">NS2018</strain>
        <tissue evidence="1">Leaf</tissue>
    </source>
</reference>
<accession>A0AA39RDQ6</accession>
<dbReference type="Proteomes" id="UP001168877">
    <property type="component" value="Unassembled WGS sequence"/>
</dbReference>
<comment type="caution">
    <text evidence="1">The sequence shown here is derived from an EMBL/GenBank/DDBJ whole genome shotgun (WGS) entry which is preliminary data.</text>
</comment>